<comment type="caution">
    <text evidence="1">The sequence shown here is derived from an EMBL/GenBank/DDBJ whole genome shotgun (WGS) entry which is preliminary data.</text>
</comment>
<name>A0A4Q1K3D7_9FLAO</name>
<evidence type="ECO:0000313" key="2">
    <source>
        <dbReference type="Proteomes" id="UP000290283"/>
    </source>
</evidence>
<dbReference type="AlphaFoldDB" id="A0A4Q1K3D7"/>
<reference evidence="2" key="1">
    <citation type="submission" date="2019-01" db="EMBL/GenBank/DDBJ databases">
        <title>Cytophagaceae bacterium strain CAR-16.</title>
        <authorList>
            <person name="Chen W.-M."/>
        </authorList>
    </citation>
    <scope>NUCLEOTIDE SEQUENCE [LARGE SCALE GENOMIC DNA]</scope>
    <source>
        <strain evidence="2">LLJ-11</strain>
    </source>
</reference>
<sequence>MMHTYNYDSVLNALAELKGEGFNIDYNINTKEFFSNPHDFEIVHIFRYEGDSSSDDEATVYGIRSKSKRDKKGVFVSGYAANSECDATRFLIGLSIKSRRGL</sequence>
<evidence type="ECO:0000313" key="1">
    <source>
        <dbReference type="EMBL" id="RXR18901.1"/>
    </source>
</evidence>
<evidence type="ECO:0008006" key="3">
    <source>
        <dbReference type="Google" id="ProtNLM"/>
    </source>
</evidence>
<keyword evidence="2" id="KW-1185">Reference proteome</keyword>
<dbReference type="RefSeq" id="WP_129435304.1">
    <property type="nucleotide sequence ID" value="NZ_SBKO01000002.1"/>
</dbReference>
<accession>A0A4Q1K3D7</accession>
<dbReference type="Proteomes" id="UP000290283">
    <property type="component" value="Unassembled WGS sequence"/>
</dbReference>
<gene>
    <name evidence="1" type="ORF">EQG63_05495</name>
</gene>
<organism evidence="1 2">
    <name type="scientific">Flavobacterium amnicola</name>
    <dbReference type="NCBI Taxonomy" id="2506422"/>
    <lineage>
        <taxon>Bacteria</taxon>
        <taxon>Pseudomonadati</taxon>
        <taxon>Bacteroidota</taxon>
        <taxon>Flavobacteriia</taxon>
        <taxon>Flavobacteriales</taxon>
        <taxon>Flavobacteriaceae</taxon>
        <taxon>Flavobacterium</taxon>
    </lineage>
</organism>
<proteinExistence type="predicted"/>
<dbReference type="OrthoDB" id="8418771at2"/>
<dbReference type="EMBL" id="SBKO01000002">
    <property type="protein sequence ID" value="RXR18901.1"/>
    <property type="molecule type" value="Genomic_DNA"/>
</dbReference>
<protein>
    <recommendedName>
        <fullName evidence="3">Phosphoribosylpyrophosphate synthetase</fullName>
    </recommendedName>
</protein>